<dbReference type="SMART" id="SM00937">
    <property type="entry name" value="PCRF"/>
    <property type="match status" value="1"/>
</dbReference>
<dbReference type="PANTHER" id="PTHR43804">
    <property type="entry name" value="LD18447P"/>
    <property type="match status" value="1"/>
</dbReference>
<dbReference type="GO" id="GO:0003747">
    <property type="term" value="F:translation release factor activity"/>
    <property type="evidence" value="ECO:0007669"/>
    <property type="project" value="InterPro"/>
</dbReference>
<dbReference type="InterPro" id="IPR005139">
    <property type="entry name" value="PCRF"/>
</dbReference>
<dbReference type="SUPFAM" id="SSF75620">
    <property type="entry name" value="Release factor"/>
    <property type="match status" value="1"/>
</dbReference>
<evidence type="ECO:0000313" key="6">
    <source>
        <dbReference type="EMBL" id="OGG55152.1"/>
    </source>
</evidence>
<feature type="domain" description="Prokaryotic-type class I peptide chain release factors" evidence="5">
    <location>
        <begin position="196"/>
        <end position="212"/>
    </location>
</feature>
<keyword evidence="4" id="KW-0175">Coiled coil</keyword>
<reference evidence="6 7" key="1">
    <citation type="journal article" date="2016" name="Nat. Commun.">
        <title>Thousands of microbial genomes shed light on interconnected biogeochemical processes in an aquifer system.</title>
        <authorList>
            <person name="Anantharaman K."/>
            <person name="Brown C.T."/>
            <person name="Hug L.A."/>
            <person name="Sharon I."/>
            <person name="Castelle C.J."/>
            <person name="Probst A.J."/>
            <person name="Thomas B.C."/>
            <person name="Singh A."/>
            <person name="Wilkins M.J."/>
            <person name="Karaoz U."/>
            <person name="Brodie E.L."/>
            <person name="Williams K.H."/>
            <person name="Hubbard S.S."/>
            <person name="Banfield J.F."/>
        </authorList>
    </citation>
    <scope>NUCLEOTIDE SEQUENCE [LARGE SCALE GENOMIC DNA]</scope>
</reference>
<evidence type="ECO:0000259" key="5">
    <source>
        <dbReference type="PROSITE" id="PS00745"/>
    </source>
</evidence>
<keyword evidence="2" id="KW-0488">Methylation</keyword>
<evidence type="ECO:0000256" key="3">
    <source>
        <dbReference type="ARBA" id="ARBA00022917"/>
    </source>
</evidence>
<dbReference type="AlphaFoldDB" id="A0A1F6D276"/>
<dbReference type="GO" id="GO:0005737">
    <property type="term" value="C:cytoplasm"/>
    <property type="evidence" value="ECO:0007669"/>
    <property type="project" value="UniProtKB-ARBA"/>
</dbReference>
<evidence type="ECO:0000256" key="4">
    <source>
        <dbReference type="SAM" id="Coils"/>
    </source>
</evidence>
<dbReference type="PANTHER" id="PTHR43804:SF7">
    <property type="entry name" value="LD18447P"/>
    <property type="match status" value="1"/>
</dbReference>
<dbReference type="Pfam" id="PF03462">
    <property type="entry name" value="PCRF"/>
    <property type="match status" value="1"/>
</dbReference>
<dbReference type="InterPro" id="IPR050057">
    <property type="entry name" value="Prokaryotic/Mito_RF"/>
</dbReference>
<organism evidence="6 7">
    <name type="scientific">Candidatus Kaiserbacteria bacterium RIFCSPHIGHO2_02_FULL_49_11</name>
    <dbReference type="NCBI Taxonomy" id="1798489"/>
    <lineage>
        <taxon>Bacteria</taxon>
        <taxon>Candidatus Kaiseribacteriota</taxon>
    </lineage>
</organism>
<keyword evidence="3" id="KW-0648">Protein biosynthesis</keyword>
<dbReference type="Gene3D" id="3.30.160.20">
    <property type="match status" value="1"/>
</dbReference>
<dbReference type="FunFam" id="3.30.160.20:FF:000004">
    <property type="entry name" value="Peptide chain release factor 1"/>
    <property type="match status" value="1"/>
</dbReference>
<dbReference type="PROSITE" id="PS00745">
    <property type="entry name" value="RF_PROK_I"/>
    <property type="match status" value="1"/>
</dbReference>
<dbReference type="InterPro" id="IPR045853">
    <property type="entry name" value="Pep_chain_release_fac_I_sf"/>
</dbReference>
<dbReference type="Gene3D" id="3.30.70.1660">
    <property type="match status" value="2"/>
</dbReference>
<gene>
    <name evidence="6" type="ORF">A3D62_02850</name>
</gene>
<comment type="similarity">
    <text evidence="1">Belongs to the prokaryotic/mitochondrial release factor family.</text>
</comment>
<dbReference type="Proteomes" id="UP000177659">
    <property type="component" value="Unassembled WGS sequence"/>
</dbReference>
<evidence type="ECO:0000256" key="1">
    <source>
        <dbReference type="ARBA" id="ARBA00010835"/>
    </source>
</evidence>
<protein>
    <submittedName>
        <fullName evidence="6">Peptide chain release factor 1</fullName>
    </submittedName>
</protein>
<feature type="coiled-coil region" evidence="4">
    <location>
        <begin position="232"/>
        <end position="259"/>
    </location>
</feature>
<accession>A0A1F6D276</accession>
<name>A0A1F6D276_9BACT</name>
<dbReference type="InterPro" id="IPR000352">
    <property type="entry name" value="Pep_chain_release_fac_I"/>
</dbReference>
<dbReference type="EMBL" id="MFLC01000014">
    <property type="protein sequence ID" value="OGG55152.1"/>
    <property type="molecule type" value="Genomic_DNA"/>
</dbReference>
<comment type="caution">
    <text evidence="6">The sequence shown here is derived from an EMBL/GenBank/DDBJ whole genome shotgun (WGS) entry which is preliminary data.</text>
</comment>
<proteinExistence type="inferred from homology"/>
<evidence type="ECO:0000256" key="2">
    <source>
        <dbReference type="ARBA" id="ARBA00022481"/>
    </source>
</evidence>
<sequence length="317" mass="36307">MNQSDIERYRHSHKTAFLVDQYDELKKKELELLSMAEDPTMKSLADEELALLHTRQEELMLEMERILKVDEEQEEFPNEIVLEVRAGTGGEEAALFAEELAVMYERFADKVGWQWRTINESQSSLGGYKEVSIEIRGKDVFRKLRFETGVHRVQRIPATEKSGRIHTSTASVIILPIRKKRKVELNPADLEIEFSRSGGAGGQNVNKVETAVRIIHTPSGIDVRCTSERSQQSNREKALTILQAKLEQVEEERAAKETTDARRGQVKTADRSEKIRTYNFPQDRITDHRLKESWSNIEHILAGDLFAIVAAFEKEGE</sequence>
<evidence type="ECO:0000313" key="7">
    <source>
        <dbReference type="Proteomes" id="UP000177659"/>
    </source>
</evidence>
<dbReference type="Pfam" id="PF00472">
    <property type="entry name" value="RF-1"/>
    <property type="match status" value="1"/>
</dbReference>